<gene>
    <name evidence="1" type="ORF">HINF_LOCUS33538</name>
</gene>
<keyword evidence="2" id="KW-1185">Reference proteome</keyword>
<evidence type="ECO:0000313" key="2">
    <source>
        <dbReference type="Proteomes" id="UP001642409"/>
    </source>
</evidence>
<dbReference type="EMBL" id="CAXDID020000117">
    <property type="protein sequence ID" value="CAL6030661.1"/>
    <property type="molecule type" value="Genomic_DNA"/>
</dbReference>
<comment type="caution">
    <text evidence="1">The sequence shown here is derived from an EMBL/GenBank/DDBJ whole genome shotgun (WGS) entry which is preliminary data.</text>
</comment>
<dbReference type="Proteomes" id="UP001642409">
    <property type="component" value="Unassembled WGS sequence"/>
</dbReference>
<protein>
    <submittedName>
        <fullName evidence="1">Hypothetical_protein</fullName>
    </submittedName>
</protein>
<name>A0ABP1J6I2_9EUKA</name>
<proteinExistence type="predicted"/>
<organism evidence="1 2">
    <name type="scientific">Hexamita inflata</name>
    <dbReference type="NCBI Taxonomy" id="28002"/>
    <lineage>
        <taxon>Eukaryota</taxon>
        <taxon>Metamonada</taxon>
        <taxon>Diplomonadida</taxon>
        <taxon>Hexamitidae</taxon>
        <taxon>Hexamitinae</taxon>
        <taxon>Hexamita</taxon>
    </lineage>
</organism>
<sequence>MECKGNLKMKLFYFNISKGMQCIIFIKFHSQIPKKVQKYYCGKPNLTHKIYQTESDLLSLIDTLAIFENCSGVCIRTGLGGSIRDYEVIRVGTEIRRCVESY</sequence>
<accession>A0ABP1J6I2</accession>
<reference evidence="1 2" key="1">
    <citation type="submission" date="2024-07" db="EMBL/GenBank/DDBJ databases">
        <authorList>
            <person name="Akdeniz Z."/>
        </authorList>
    </citation>
    <scope>NUCLEOTIDE SEQUENCE [LARGE SCALE GENOMIC DNA]</scope>
</reference>
<evidence type="ECO:0000313" key="1">
    <source>
        <dbReference type="EMBL" id="CAL6030661.1"/>
    </source>
</evidence>